<organism evidence="1 2">
    <name type="scientific">Diploptera punctata</name>
    <name type="common">Pacific beetle cockroach</name>
    <dbReference type="NCBI Taxonomy" id="6984"/>
    <lineage>
        <taxon>Eukaryota</taxon>
        <taxon>Metazoa</taxon>
        <taxon>Ecdysozoa</taxon>
        <taxon>Arthropoda</taxon>
        <taxon>Hexapoda</taxon>
        <taxon>Insecta</taxon>
        <taxon>Pterygota</taxon>
        <taxon>Neoptera</taxon>
        <taxon>Polyneoptera</taxon>
        <taxon>Dictyoptera</taxon>
        <taxon>Blattodea</taxon>
        <taxon>Blaberoidea</taxon>
        <taxon>Blaberidae</taxon>
        <taxon>Diplopterinae</taxon>
        <taxon>Diploptera</taxon>
    </lineage>
</organism>
<dbReference type="EMBL" id="JASPKZ010006054">
    <property type="protein sequence ID" value="KAJ9587893.1"/>
    <property type="molecule type" value="Genomic_DNA"/>
</dbReference>
<evidence type="ECO:0000313" key="1">
    <source>
        <dbReference type="EMBL" id="KAJ9587893.1"/>
    </source>
</evidence>
<name>A0AAD8EEZ9_DIPPU</name>
<dbReference type="Proteomes" id="UP001233999">
    <property type="component" value="Unassembled WGS sequence"/>
</dbReference>
<proteinExistence type="predicted"/>
<feature type="non-terminal residue" evidence="1">
    <location>
        <position position="267"/>
    </location>
</feature>
<dbReference type="AlphaFoldDB" id="A0AAD8EEZ9"/>
<reference evidence="1" key="2">
    <citation type="submission" date="2023-05" db="EMBL/GenBank/DDBJ databases">
        <authorList>
            <person name="Fouks B."/>
        </authorList>
    </citation>
    <scope>NUCLEOTIDE SEQUENCE</scope>
    <source>
        <strain evidence="1">Stay&amp;Tobe</strain>
        <tissue evidence="1">Testes</tissue>
    </source>
</reference>
<evidence type="ECO:0000313" key="2">
    <source>
        <dbReference type="Proteomes" id="UP001233999"/>
    </source>
</evidence>
<gene>
    <name evidence="1" type="ORF">L9F63_018674</name>
</gene>
<accession>A0AAD8EEZ9</accession>
<reference evidence="1" key="1">
    <citation type="journal article" date="2023" name="IScience">
        <title>Live-bearing cockroach genome reveals convergent evolutionary mechanisms linked to viviparity in insects and beyond.</title>
        <authorList>
            <person name="Fouks B."/>
            <person name="Harrison M.C."/>
            <person name="Mikhailova A.A."/>
            <person name="Marchal E."/>
            <person name="English S."/>
            <person name="Carruthers M."/>
            <person name="Jennings E.C."/>
            <person name="Chiamaka E.L."/>
            <person name="Frigard R.A."/>
            <person name="Pippel M."/>
            <person name="Attardo G.M."/>
            <person name="Benoit J.B."/>
            <person name="Bornberg-Bauer E."/>
            <person name="Tobe S.S."/>
        </authorList>
    </citation>
    <scope>NUCLEOTIDE SEQUENCE</scope>
    <source>
        <strain evidence="1">Stay&amp;Tobe</strain>
    </source>
</reference>
<keyword evidence="2" id="KW-1185">Reference proteome</keyword>
<sequence>MSLQSSGGSVVVWKSTHEVNSHVLAQTVFVENAQPTIPESLLECYRNSTLRSPENRLPMTIQTFIDLVRKVESYQKDTQDISTLAHSILHRFRMDGIELTPDVKETTGVVPYSVSGMAFFKHVLILTAMVPSNNYKFPNESLSQVELCTLHFMLSHTIERMAREDESMCGKLSNYVSGRSSRIPRDVRYRRQVEEEEKHMLTKPEEVEQTSTESMTMSYVSEDHTHVTEMDLHVNTTETEHNSNETLDTETDVVNKTKFFSRMLLTF</sequence>
<protein>
    <submittedName>
        <fullName evidence="1">Uncharacterized protein</fullName>
    </submittedName>
</protein>
<comment type="caution">
    <text evidence="1">The sequence shown here is derived from an EMBL/GenBank/DDBJ whole genome shotgun (WGS) entry which is preliminary data.</text>
</comment>